<dbReference type="OrthoDB" id="2351575at2"/>
<feature type="transmembrane region" description="Helical" evidence="6">
    <location>
        <begin position="381"/>
        <end position="399"/>
    </location>
</feature>
<keyword evidence="5 6" id="KW-0472">Membrane</keyword>
<feature type="transmembrane region" description="Helical" evidence="6">
    <location>
        <begin position="261"/>
        <end position="281"/>
    </location>
</feature>
<name>A0A3M8AJM0_9BACL</name>
<dbReference type="SUPFAM" id="SSF103473">
    <property type="entry name" value="MFS general substrate transporter"/>
    <property type="match status" value="1"/>
</dbReference>
<feature type="transmembrane region" description="Helical" evidence="6">
    <location>
        <begin position="21"/>
        <end position="48"/>
    </location>
</feature>
<gene>
    <name evidence="7" type="ORF">BAG01nite_31200</name>
    <name evidence="8" type="ORF">EB820_20000</name>
</gene>
<dbReference type="Proteomes" id="UP000317180">
    <property type="component" value="Unassembled WGS sequence"/>
</dbReference>
<accession>A0A3M8AJM0</accession>
<comment type="subcellular location">
    <subcellularLocation>
        <location evidence="1">Cell membrane</location>
        <topology evidence="1">Multi-pass membrane protein</topology>
    </subcellularLocation>
</comment>
<dbReference type="EMBL" id="RHHN01000064">
    <property type="protein sequence ID" value="RNB51412.1"/>
    <property type="molecule type" value="Genomic_DNA"/>
</dbReference>
<dbReference type="PANTHER" id="PTHR23513">
    <property type="entry name" value="INTEGRAL MEMBRANE EFFLUX PROTEIN-RELATED"/>
    <property type="match status" value="1"/>
</dbReference>
<dbReference type="GO" id="GO:0022857">
    <property type="term" value="F:transmembrane transporter activity"/>
    <property type="evidence" value="ECO:0007669"/>
    <property type="project" value="InterPro"/>
</dbReference>
<dbReference type="InterPro" id="IPR036259">
    <property type="entry name" value="MFS_trans_sf"/>
</dbReference>
<dbReference type="Pfam" id="PF07690">
    <property type="entry name" value="MFS_1"/>
    <property type="match status" value="1"/>
</dbReference>
<evidence type="ECO:0000256" key="5">
    <source>
        <dbReference type="ARBA" id="ARBA00023136"/>
    </source>
</evidence>
<dbReference type="Gene3D" id="1.20.1250.20">
    <property type="entry name" value="MFS general substrate transporter like domains"/>
    <property type="match status" value="1"/>
</dbReference>
<proteinExistence type="predicted"/>
<evidence type="ECO:0000256" key="2">
    <source>
        <dbReference type="ARBA" id="ARBA00022475"/>
    </source>
</evidence>
<evidence type="ECO:0000256" key="3">
    <source>
        <dbReference type="ARBA" id="ARBA00022692"/>
    </source>
</evidence>
<comment type="caution">
    <text evidence="8">The sequence shown here is derived from an EMBL/GenBank/DDBJ whole genome shotgun (WGS) entry which is preliminary data.</text>
</comment>
<dbReference type="RefSeq" id="WP_039970458.1">
    <property type="nucleotide sequence ID" value="NZ_BJOD01000033.1"/>
</dbReference>
<feature type="transmembrane region" description="Helical" evidence="6">
    <location>
        <begin position="149"/>
        <end position="178"/>
    </location>
</feature>
<feature type="transmembrane region" description="Helical" evidence="6">
    <location>
        <begin position="225"/>
        <end position="249"/>
    </location>
</feature>
<evidence type="ECO:0000256" key="4">
    <source>
        <dbReference type="ARBA" id="ARBA00022989"/>
    </source>
</evidence>
<dbReference type="Proteomes" id="UP000276178">
    <property type="component" value="Unassembled WGS sequence"/>
</dbReference>
<evidence type="ECO:0000313" key="7">
    <source>
        <dbReference type="EMBL" id="GED27018.1"/>
    </source>
</evidence>
<evidence type="ECO:0000256" key="6">
    <source>
        <dbReference type="SAM" id="Phobius"/>
    </source>
</evidence>
<dbReference type="EMBL" id="BJOD01000033">
    <property type="protein sequence ID" value="GED27018.1"/>
    <property type="molecule type" value="Genomic_DNA"/>
</dbReference>
<dbReference type="InterPro" id="IPR011701">
    <property type="entry name" value="MFS"/>
</dbReference>
<evidence type="ECO:0000313" key="9">
    <source>
        <dbReference type="Proteomes" id="UP000276178"/>
    </source>
</evidence>
<sequence>MWHRRFVCLWAGQTLANLGDVFYIVAFISVIYAASGSVMYTAFVPVVILSAQSVSGLTAPLFFRRWTLSRMLVLSQALKTALLAAAAVCVDRETGTQWLWLLYSLGAMIAFMDGWANPARNALVPQLVLRQELMRANGLLATSDQTVHFAGWAAGGLLVAWLGASTVLWGTVAAYVLATLAMLGVKPKLANAEGEAGLRVSPQQPQGDWLTGWKTIRNVPLLRQLVALDVVMGIAGAVWIAAILLPYVLEVLGQGEEWWGYINAGYLLGSIIGGTLLLKYAGRMNRQLPRWLVAGVSGSALMTLLFGSTPYPLAALLFSFALGPFLEIALVSKQTILQQETEQAALPYVLSAKGTLDALVFGLSSLVMGALAQWLGTRAVYLLSGLLLAVAVGLAWRLWQKWPAHAGEQEQGQTF</sequence>
<reference evidence="7 10" key="2">
    <citation type="submission" date="2019-06" db="EMBL/GenBank/DDBJ databases">
        <title>Whole genome shotgun sequence of Brevibacillus agri NBRC 15538.</title>
        <authorList>
            <person name="Hosoyama A."/>
            <person name="Uohara A."/>
            <person name="Ohji S."/>
            <person name="Ichikawa N."/>
        </authorList>
    </citation>
    <scope>NUCLEOTIDE SEQUENCE [LARGE SCALE GENOMIC DNA]</scope>
    <source>
        <strain evidence="7 10">NBRC 15538</strain>
    </source>
</reference>
<organism evidence="8 9">
    <name type="scientific">Brevibacillus agri</name>
    <dbReference type="NCBI Taxonomy" id="51101"/>
    <lineage>
        <taxon>Bacteria</taxon>
        <taxon>Bacillati</taxon>
        <taxon>Bacillota</taxon>
        <taxon>Bacilli</taxon>
        <taxon>Bacillales</taxon>
        <taxon>Paenibacillaceae</taxon>
        <taxon>Brevibacillus</taxon>
    </lineage>
</organism>
<dbReference type="GeneID" id="82813273"/>
<dbReference type="PANTHER" id="PTHR23513:SF19">
    <property type="entry name" value="MAJOR FACILITATOR SUPERFAMILY (MFS) PROFILE DOMAIN-CONTAINING PROTEIN"/>
    <property type="match status" value="1"/>
</dbReference>
<keyword evidence="3 6" id="KW-0812">Transmembrane</keyword>
<keyword evidence="4 6" id="KW-1133">Transmembrane helix</keyword>
<feature type="transmembrane region" description="Helical" evidence="6">
    <location>
        <begin position="288"/>
        <end position="307"/>
    </location>
</feature>
<dbReference type="AlphaFoldDB" id="A0A3M8AJM0"/>
<keyword evidence="10" id="KW-1185">Reference proteome</keyword>
<dbReference type="GO" id="GO:0005886">
    <property type="term" value="C:plasma membrane"/>
    <property type="evidence" value="ECO:0007669"/>
    <property type="project" value="UniProtKB-SubCell"/>
</dbReference>
<evidence type="ECO:0000313" key="10">
    <source>
        <dbReference type="Proteomes" id="UP000317180"/>
    </source>
</evidence>
<feature type="transmembrane region" description="Helical" evidence="6">
    <location>
        <begin position="97"/>
        <end position="116"/>
    </location>
</feature>
<protein>
    <submittedName>
        <fullName evidence="8">MFS transporter</fullName>
    </submittedName>
    <submittedName>
        <fullName evidence="7">Permease</fullName>
    </submittedName>
</protein>
<evidence type="ECO:0000256" key="1">
    <source>
        <dbReference type="ARBA" id="ARBA00004651"/>
    </source>
</evidence>
<feature type="transmembrane region" description="Helical" evidence="6">
    <location>
        <begin position="68"/>
        <end position="90"/>
    </location>
</feature>
<reference evidence="8 9" key="1">
    <citation type="submission" date="2018-10" db="EMBL/GenBank/DDBJ databases">
        <title>Phylogenomics of Brevibacillus.</title>
        <authorList>
            <person name="Dunlap C."/>
        </authorList>
    </citation>
    <scope>NUCLEOTIDE SEQUENCE [LARGE SCALE GENOMIC DNA]</scope>
    <source>
        <strain evidence="8 9">NRRL NRS 1219</strain>
    </source>
</reference>
<dbReference type="CDD" id="cd06173">
    <property type="entry name" value="MFS_MefA_like"/>
    <property type="match status" value="1"/>
</dbReference>
<evidence type="ECO:0000313" key="8">
    <source>
        <dbReference type="EMBL" id="RNB51412.1"/>
    </source>
</evidence>
<keyword evidence="2" id="KW-1003">Cell membrane</keyword>